<dbReference type="AlphaFoldDB" id="A0AAD3XPG6"/>
<proteinExistence type="predicted"/>
<feature type="compositionally biased region" description="Polar residues" evidence="1">
    <location>
        <begin position="58"/>
        <end position="76"/>
    </location>
</feature>
<accession>A0AAD3XPG6</accession>
<feature type="compositionally biased region" description="Polar residues" evidence="1">
    <location>
        <begin position="23"/>
        <end position="41"/>
    </location>
</feature>
<feature type="region of interest" description="Disordered" evidence="1">
    <location>
        <begin position="1"/>
        <end position="116"/>
    </location>
</feature>
<keyword evidence="3" id="KW-1185">Reference proteome</keyword>
<reference evidence="2" key="1">
    <citation type="submission" date="2023-05" db="EMBL/GenBank/DDBJ databases">
        <title>Nepenthes gracilis genome sequencing.</title>
        <authorList>
            <person name="Fukushima K."/>
        </authorList>
    </citation>
    <scope>NUCLEOTIDE SEQUENCE</scope>
    <source>
        <strain evidence="2">SING2019-196</strain>
    </source>
</reference>
<dbReference type="Proteomes" id="UP001279734">
    <property type="component" value="Unassembled WGS sequence"/>
</dbReference>
<sequence>MINQASKIQRIETGEAPPHLRATNPSITPTSDHQRSGQAYQNRRDRIIFTRTPPSPHEANNSSKSSKGSVQANPNQPRHHGQPTESSGRHCTPPKKQDRSLQLSSCSQIATAAFSH</sequence>
<evidence type="ECO:0000313" key="3">
    <source>
        <dbReference type="Proteomes" id="UP001279734"/>
    </source>
</evidence>
<protein>
    <submittedName>
        <fullName evidence="2">Uncharacterized protein</fullName>
    </submittedName>
</protein>
<name>A0AAD3XPG6_NEPGR</name>
<organism evidence="2 3">
    <name type="scientific">Nepenthes gracilis</name>
    <name type="common">Slender pitcher plant</name>
    <dbReference type="NCBI Taxonomy" id="150966"/>
    <lineage>
        <taxon>Eukaryota</taxon>
        <taxon>Viridiplantae</taxon>
        <taxon>Streptophyta</taxon>
        <taxon>Embryophyta</taxon>
        <taxon>Tracheophyta</taxon>
        <taxon>Spermatophyta</taxon>
        <taxon>Magnoliopsida</taxon>
        <taxon>eudicotyledons</taxon>
        <taxon>Gunneridae</taxon>
        <taxon>Pentapetalae</taxon>
        <taxon>Caryophyllales</taxon>
        <taxon>Nepenthaceae</taxon>
        <taxon>Nepenthes</taxon>
    </lineage>
</organism>
<evidence type="ECO:0000313" key="2">
    <source>
        <dbReference type="EMBL" id="GMH11655.1"/>
    </source>
</evidence>
<dbReference type="EMBL" id="BSYO01000011">
    <property type="protein sequence ID" value="GMH11655.1"/>
    <property type="molecule type" value="Genomic_DNA"/>
</dbReference>
<feature type="compositionally biased region" description="Polar residues" evidence="1">
    <location>
        <begin position="100"/>
        <end position="110"/>
    </location>
</feature>
<comment type="caution">
    <text evidence="2">The sequence shown here is derived from an EMBL/GenBank/DDBJ whole genome shotgun (WGS) entry which is preliminary data.</text>
</comment>
<evidence type="ECO:0000256" key="1">
    <source>
        <dbReference type="SAM" id="MobiDB-lite"/>
    </source>
</evidence>
<gene>
    <name evidence="2" type="ORF">Nepgr_013496</name>
</gene>